<sequence length="54" mass="5805">MPDLARGFVLLFIALSNVSWYLYGAPTSSVAAHRTDAEGLDALWQTRPGRVAAA</sequence>
<proteinExistence type="predicted"/>
<dbReference type="RefSeq" id="WP_254418710.1">
    <property type="nucleotide sequence ID" value="NZ_BAAAJB010000092.1"/>
</dbReference>
<evidence type="ECO:0000313" key="2">
    <source>
        <dbReference type="Proteomes" id="UP001055940"/>
    </source>
</evidence>
<protein>
    <submittedName>
        <fullName evidence="1">Uncharacterized protein</fullName>
    </submittedName>
</protein>
<gene>
    <name evidence="1" type="ORF">NE857_30345</name>
</gene>
<evidence type="ECO:0000313" key="1">
    <source>
        <dbReference type="EMBL" id="USY19492.1"/>
    </source>
</evidence>
<keyword evidence="2" id="KW-1185">Reference proteome</keyword>
<reference evidence="1" key="1">
    <citation type="submission" date="2022-06" db="EMBL/GenBank/DDBJ databases">
        <authorList>
            <person name="Ping M."/>
        </authorList>
    </citation>
    <scope>NUCLEOTIDE SEQUENCE</scope>
    <source>
        <strain evidence="1">JCM11759T</strain>
    </source>
</reference>
<organism evidence="1 2">
    <name type="scientific">Nocardiopsis exhalans</name>
    <dbReference type="NCBI Taxonomy" id="163604"/>
    <lineage>
        <taxon>Bacteria</taxon>
        <taxon>Bacillati</taxon>
        <taxon>Actinomycetota</taxon>
        <taxon>Actinomycetes</taxon>
        <taxon>Streptosporangiales</taxon>
        <taxon>Nocardiopsidaceae</taxon>
        <taxon>Nocardiopsis</taxon>
    </lineage>
</organism>
<dbReference type="Proteomes" id="UP001055940">
    <property type="component" value="Chromosome"/>
</dbReference>
<name>A0ABY5D656_9ACTN</name>
<dbReference type="EMBL" id="CP099837">
    <property type="protein sequence ID" value="USY19492.1"/>
    <property type="molecule type" value="Genomic_DNA"/>
</dbReference>
<accession>A0ABY5D656</accession>